<evidence type="ECO:0000313" key="1">
    <source>
        <dbReference type="EMBL" id="RGE56645.1"/>
    </source>
</evidence>
<gene>
    <name evidence="2" type="ORF">DWY69_16990</name>
    <name evidence="1" type="ORF">DXC51_22885</name>
</gene>
<sequence>MRRQTSQAFQEDIFHPRNYRNIFPVQYWECSGNKKGKPEIFGLPIHIFFEYLDCFFIER</sequence>
<organism evidence="2 4">
    <name type="scientific">Eisenbergiella massiliensis</name>
    <dbReference type="NCBI Taxonomy" id="1720294"/>
    <lineage>
        <taxon>Bacteria</taxon>
        <taxon>Bacillati</taxon>
        <taxon>Bacillota</taxon>
        <taxon>Clostridia</taxon>
        <taxon>Lachnospirales</taxon>
        <taxon>Lachnospiraceae</taxon>
        <taxon>Eisenbergiella</taxon>
    </lineage>
</organism>
<accession>A0A3E3IU91</accession>
<keyword evidence="3" id="KW-1185">Reference proteome</keyword>
<evidence type="ECO:0000313" key="3">
    <source>
        <dbReference type="Proteomes" id="UP000260812"/>
    </source>
</evidence>
<evidence type="ECO:0000313" key="4">
    <source>
        <dbReference type="Proteomes" id="UP000261166"/>
    </source>
</evidence>
<protein>
    <submittedName>
        <fullName evidence="2">Uncharacterized protein</fullName>
    </submittedName>
</protein>
<comment type="caution">
    <text evidence="2">The sequence shown here is derived from an EMBL/GenBank/DDBJ whole genome shotgun (WGS) entry which is preliminary data.</text>
</comment>
<dbReference type="Proteomes" id="UP000260812">
    <property type="component" value="Unassembled WGS sequence"/>
</dbReference>
<name>A0A3E3IU91_9FIRM</name>
<proteinExistence type="predicted"/>
<dbReference type="AlphaFoldDB" id="A0A3E3IU91"/>
<dbReference type="EMBL" id="QVLV01000022">
    <property type="protein sequence ID" value="RGE56645.1"/>
    <property type="molecule type" value="Genomic_DNA"/>
</dbReference>
<reference evidence="2 4" key="1">
    <citation type="submission" date="2018-08" db="EMBL/GenBank/DDBJ databases">
        <title>A genome reference for cultivated species of the human gut microbiota.</title>
        <authorList>
            <person name="Zou Y."/>
            <person name="Xue W."/>
            <person name="Luo G."/>
        </authorList>
    </citation>
    <scope>NUCLEOTIDE SEQUENCE [LARGE SCALE GENOMIC DNA]</scope>
    <source>
        <strain evidence="2 4">AF26-4BH</strain>
        <strain evidence="1">TF05-5AC</strain>
    </source>
</reference>
<evidence type="ECO:0000313" key="2">
    <source>
        <dbReference type="EMBL" id="RGE70622.1"/>
    </source>
</evidence>
<dbReference type="Proteomes" id="UP000261166">
    <property type="component" value="Unassembled WGS sequence"/>
</dbReference>
<dbReference type="EMBL" id="QVLU01000015">
    <property type="protein sequence ID" value="RGE70622.1"/>
    <property type="molecule type" value="Genomic_DNA"/>
</dbReference>